<accession>A0A754B7G0</accession>
<dbReference type="RefSeq" id="WP_079791727.1">
    <property type="nucleotide sequence ID" value="NZ_MXLQ01000015.1"/>
</dbReference>
<proteinExistence type="predicted"/>
<dbReference type="EMBL" id="DAAWNC010000006">
    <property type="protein sequence ID" value="HAF8579056.1"/>
    <property type="molecule type" value="Genomic_DNA"/>
</dbReference>
<sequence>MTIAIGFNLVRPATGLYVQGMIALGEGTPLFSATLLAKLRPENSTGLGSTSVQGNVLTTRSGPESVLSAVNTYLTDKLTGDELKIILNNRDKFEFAIGVGDRRSGVVSRFVIASNWHGEDVNNLLLLPNPPNAPEYDFRLTFSADTGTLTLTDNHVLVPNTYGGMRYLTVRVKP</sequence>
<reference evidence="1" key="1">
    <citation type="journal article" date="2018" name="Genome Biol.">
        <title>SKESA: strategic k-mer extension for scrupulous assemblies.</title>
        <authorList>
            <person name="Souvorov A."/>
            <person name="Agarwala R."/>
            <person name="Lipman D.J."/>
        </authorList>
    </citation>
    <scope>NUCLEOTIDE SEQUENCE</scope>
    <source>
        <strain evidence="1">MA.MZ045</strain>
    </source>
</reference>
<dbReference type="AlphaFoldDB" id="A0A754B7G0"/>
<name>A0A754B7G0_SALER</name>
<protein>
    <submittedName>
        <fullName evidence="1">Uncharacterized protein</fullName>
    </submittedName>
</protein>
<reference evidence="1" key="2">
    <citation type="submission" date="2020-02" db="EMBL/GenBank/DDBJ databases">
        <authorList>
            <consortium name="NCBI Pathogen Detection Project"/>
        </authorList>
    </citation>
    <scope>NUCLEOTIDE SEQUENCE</scope>
    <source>
        <strain evidence="1">MA.MZ045</strain>
    </source>
</reference>
<comment type="caution">
    <text evidence="1">The sequence shown here is derived from an EMBL/GenBank/DDBJ whole genome shotgun (WGS) entry which is preliminary data.</text>
</comment>
<organism evidence="1">
    <name type="scientific">Salmonella enterica</name>
    <name type="common">Salmonella choleraesuis</name>
    <dbReference type="NCBI Taxonomy" id="28901"/>
    <lineage>
        <taxon>Bacteria</taxon>
        <taxon>Pseudomonadati</taxon>
        <taxon>Pseudomonadota</taxon>
        <taxon>Gammaproteobacteria</taxon>
        <taxon>Enterobacterales</taxon>
        <taxon>Enterobacteriaceae</taxon>
        <taxon>Salmonella</taxon>
    </lineage>
</organism>
<evidence type="ECO:0000313" key="1">
    <source>
        <dbReference type="EMBL" id="HAF8579056.1"/>
    </source>
</evidence>
<gene>
    <name evidence="1" type="ORF">G5T75_002983</name>
</gene>